<sequence>MEDGAIVGSGDTAMPTYAQYTIDAFVRAMESEAIVGSGDTPMNTDELRDCRKLVLINDAIVNIGLNYRLNADRFGTCEWRSGELEDSFMSYIRMLRLIKDITIIEIDRDNTIVIYSMPYYRIPLLNLPRHECECVLRTQLPHLVLEMALSDIVHNDIALRNIHMDESGNIHFIDYDDISCISKSKYRDDLIDDAFVYLSGDGIGDDVVDACRDAIKSVV</sequence>
<reference evidence="1" key="1">
    <citation type="journal article" date="2020" name="Nature">
        <title>Giant virus diversity and host interactions through global metagenomics.</title>
        <authorList>
            <person name="Schulz F."/>
            <person name="Roux S."/>
            <person name="Paez-Espino D."/>
            <person name="Jungbluth S."/>
            <person name="Walsh D.A."/>
            <person name="Denef V.J."/>
            <person name="McMahon K.D."/>
            <person name="Konstantinidis K.T."/>
            <person name="Eloe-Fadrosh E.A."/>
            <person name="Kyrpides N.C."/>
            <person name="Woyke T."/>
        </authorList>
    </citation>
    <scope>NUCLEOTIDE SEQUENCE</scope>
    <source>
        <strain evidence="1">GVMAG-S-1029409-49</strain>
    </source>
</reference>
<dbReference type="InterPro" id="IPR011009">
    <property type="entry name" value="Kinase-like_dom_sf"/>
</dbReference>
<accession>A0A6C0LXF2</accession>
<dbReference type="SUPFAM" id="SSF56112">
    <property type="entry name" value="Protein kinase-like (PK-like)"/>
    <property type="match status" value="1"/>
</dbReference>
<organism evidence="1">
    <name type="scientific">viral metagenome</name>
    <dbReference type="NCBI Taxonomy" id="1070528"/>
    <lineage>
        <taxon>unclassified sequences</taxon>
        <taxon>metagenomes</taxon>
        <taxon>organismal metagenomes</taxon>
    </lineage>
</organism>
<evidence type="ECO:0000313" key="1">
    <source>
        <dbReference type="EMBL" id="QHU35536.1"/>
    </source>
</evidence>
<name>A0A6C0LXF2_9ZZZZ</name>
<dbReference type="EMBL" id="MN740609">
    <property type="protein sequence ID" value="QHU35536.1"/>
    <property type="molecule type" value="Genomic_DNA"/>
</dbReference>
<dbReference type="AlphaFoldDB" id="A0A6C0LXF2"/>
<proteinExistence type="predicted"/>
<evidence type="ECO:0008006" key="2">
    <source>
        <dbReference type="Google" id="ProtNLM"/>
    </source>
</evidence>
<protein>
    <recommendedName>
        <fullName evidence="2">Protein kinase domain-containing protein</fullName>
    </recommendedName>
</protein>